<keyword evidence="1" id="KW-0732">Signal</keyword>
<dbReference type="InterPro" id="IPR038678">
    <property type="entry name" value="Spondin_N_sf"/>
</dbReference>
<proteinExistence type="predicted"/>
<dbReference type="Proteomes" id="UP000095463">
    <property type="component" value="Unassembled WGS sequence"/>
</dbReference>
<evidence type="ECO:0000313" key="2">
    <source>
        <dbReference type="EMBL" id="OEO31021.1"/>
    </source>
</evidence>
<evidence type="ECO:0008006" key="4">
    <source>
        <dbReference type="Google" id="ProtNLM"/>
    </source>
</evidence>
<dbReference type="Gene3D" id="2.60.40.2130">
    <property type="entry name" value="F-spondin domain"/>
    <property type="match status" value="1"/>
</dbReference>
<keyword evidence="3" id="KW-1185">Reference proteome</keyword>
<gene>
    <name evidence="2" type="ORF">VW23_018190</name>
</gene>
<feature type="signal peptide" evidence="1">
    <location>
        <begin position="1"/>
        <end position="28"/>
    </location>
</feature>
<comment type="caution">
    <text evidence="2">The sequence shown here is derived from an EMBL/GenBank/DDBJ whole genome shotgun (WGS) entry which is preliminary data.</text>
</comment>
<accession>A0A1E5XQZ0</accession>
<evidence type="ECO:0000256" key="1">
    <source>
        <dbReference type="SAM" id="SignalP"/>
    </source>
</evidence>
<evidence type="ECO:0000313" key="3">
    <source>
        <dbReference type="Proteomes" id="UP000095463"/>
    </source>
</evidence>
<organism evidence="2 3">
    <name type="scientific">Devosia insulae DS-56</name>
    <dbReference type="NCBI Taxonomy" id="1116389"/>
    <lineage>
        <taxon>Bacteria</taxon>
        <taxon>Pseudomonadati</taxon>
        <taxon>Pseudomonadota</taxon>
        <taxon>Alphaproteobacteria</taxon>
        <taxon>Hyphomicrobiales</taxon>
        <taxon>Devosiaceae</taxon>
        <taxon>Devosia</taxon>
    </lineage>
</organism>
<name>A0A1E5XQZ0_9HYPH</name>
<reference evidence="2 3" key="1">
    <citation type="journal article" date="2015" name="Genome Announc.">
        <title>Genome Assemblies of Three Soil-Associated Devosia species: D. insulae, D. limi, and D. soli.</title>
        <authorList>
            <person name="Hassan Y.I."/>
            <person name="Lepp D."/>
            <person name="Zhou T."/>
        </authorList>
    </citation>
    <scope>NUCLEOTIDE SEQUENCE [LARGE SCALE GENOMIC DNA]</scope>
    <source>
        <strain evidence="2 3">DS-56</strain>
    </source>
</reference>
<dbReference type="AlphaFoldDB" id="A0A1E5XQZ0"/>
<feature type="chain" id="PRO_5009190406" description="Spondin domain-containing protein" evidence="1">
    <location>
        <begin position="29"/>
        <end position="261"/>
    </location>
</feature>
<protein>
    <recommendedName>
        <fullName evidence="4">Spondin domain-containing protein</fullName>
    </recommendedName>
</protein>
<dbReference type="RefSeq" id="WP_069909757.1">
    <property type="nucleotide sequence ID" value="NZ_LAJE02000173.1"/>
</dbReference>
<dbReference type="OrthoDB" id="5188840at2"/>
<dbReference type="InterPro" id="IPR009465">
    <property type="entry name" value="Spondin_N"/>
</dbReference>
<dbReference type="EMBL" id="LAJE02000173">
    <property type="protein sequence ID" value="OEO31021.1"/>
    <property type="molecule type" value="Genomic_DNA"/>
</dbReference>
<sequence length="261" mass="27124">MTHRSRQMTAIAYAVLSAAAVSVVPVAAQDKMAPDAMMAGPMTDPMMMANDAMAMGSPMMAGGKTIMITFENVLTGQPFSPSVFESRSAAAAPLFKLGDKASDALAAVAEGGNIGMFSVAAAKNTDSAIGDAQLAIHALPGQTRTVFVHVDEAHPLIDGVWMLGNTNDGFSGFTGFDGYGLTAATTIDVRGYDAGSEINNEKKGFLGALGAGNERDPENGVVTWHTGIRGDVDAPKEWNWDVNAPVAHVTFTPVEAMPAAM</sequence>
<dbReference type="NCBIfam" id="NF038123">
    <property type="entry name" value="NF038123_dom"/>
    <property type="match status" value="1"/>
</dbReference>